<accession>A0A3L8SX73</accession>
<dbReference type="AlphaFoldDB" id="A0A3L8SX73"/>
<protein>
    <submittedName>
        <fullName evidence="1">Uncharacterized protein</fullName>
    </submittedName>
</protein>
<reference evidence="1 2" key="1">
    <citation type="journal article" date="2018" name="Proc. R. Soc. B">
        <title>A non-coding region near Follistatin controls head colour polymorphism in the Gouldian finch.</title>
        <authorList>
            <person name="Toomey M.B."/>
            <person name="Marques C.I."/>
            <person name="Andrade P."/>
            <person name="Araujo P.M."/>
            <person name="Sabatino S."/>
            <person name="Gazda M.A."/>
            <person name="Afonso S."/>
            <person name="Lopes R.J."/>
            <person name="Corbo J.C."/>
            <person name="Carneiro M."/>
        </authorList>
    </citation>
    <scope>NUCLEOTIDE SEQUENCE [LARGE SCALE GENOMIC DNA]</scope>
    <source>
        <strain evidence="1">Red01</strain>
        <tissue evidence="1">Muscle</tissue>
    </source>
</reference>
<evidence type="ECO:0000313" key="2">
    <source>
        <dbReference type="Proteomes" id="UP000276834"/>
    </source>
</evidence>
<keyword evidence="2" id="KW-1185">Reference proteome</keyword>
<gene>
    <name evidence="1" type="ORF">DV515_00002084</name>
</gene>
<evidence type="ECO:0000313" key="1">
    <source>
        <dbReference type="EMBL" id="RLW10466.1"/>
    </source>
</evidence>
<sequence length="81" mass="9091">MVSPVLVHDACHHPGWSVCLTHLNHLCESMFKEKIFLHPVDMLLVCVFGIFRVKVPLSFRDAGVSLFLLPEGSKKDFLAGE</sequence>
<dbReference type="EMBL" id="QUSF01000004">
    <property type="protein sequence ID" value="RLW10466.1"/>
    <property type="molecule type" value="Genomic_DNA"/>
</dbReference>
<dbReference type="Proteomes" id="UP000276834">
    <property type="component" value="Unassembled WGS sequence"/>
</dbReference>
<proteinExistence type="predicted"/>
<comment type="caution">
    <text evidence="1">The sequence shown here is derived from an EMBL/GenBank/DDBJ whole genome shotgun (WGS) entry which is preliminary data.</text>
</comment>
<name>A0A3L8SX73_CHLGU</name>
<organism evidence="1 2">
    <name type="scientific">Chloebia gouldiae</name>
    <name type="common">Gouldian finch</name>
    <name type="synonym">Erythrura gouldiae</name>
    <dbReference type="NCBI Taxonomy" id="44316"/>
    <lineage>
        <taxon>Eukaryota</taxon>
        <taxon>Metazoa</taxon>
        <taxon>Chordata</taxon>
        <taxon>Craniata</taxon>
        <taxon>Vertebrata</taxon>
        <taxon>Euteleostomi</taxon>
        <taxon>Archelosauria</taxon>
        <taxon>Archosauria</taxon>
        <taxon>Dinosauria</taxon>
        <taxon>Saurischia</taxon>
        <taxon>Theropoda</taxon>
        <taxon>Coelurosauria</taxon>
        <taxon>Aves</taxon>
        <taxon>Neognathae</taxon>
        <taxon>Neoaves</taxon>
        <taxon>Telluraves</taxon>
        <taxon>Australaves</taxon>
        <taxon>Passeriformes</taxon>
        <taxon>Passeroidea</taxon>
        <taxon>Passeridae</taxon>
        <taxon>Chloebia</taxon>
    </lineage>
</organism>